<dbReference type="GO" id="GO:0046983">
    <property type="term" value="F:protein dimerization activity"/>
    <property type="evidence" value="ECO:0007669"/>
    <property type="project" value="InterPro"/>
</dbReference>
<organism evidence="1 2">
    <name type="scientific">Lucifera butyrica</name>
    <dbReference type="NCBI Taxonomy" id="1351585"/>
    <lineage>
        <taxon>Bacteria</taxon>
        <taxon>Bacillati</taxon>
        <taxon>Bacillota</taxon>
        <taxon>Negativicutes</taxon>
        <taxon>Veillonellales</taxon>
        <taxon>Veillonellaceae</taxon>
        <taxon>Lucifera</taxon>
    </lineage>
</organism>
<gene>
    <name evidence="1" type="ORF">LUCI_3517</name>
</gene>
<reference evidence="1 2" key="1">
    <citation type="submission" date="2018-06" db="EMBL/GenBank/DDBJ databases">
        <authorList>
            <person name="Strepis N."/>
        </authorList>
    </citation>
    <scope>NUCLEOTIDE SEQUENCE [LARGE SCALE GENOMIC DNA]</scope>
    <source>
        <strain evidence="1">LUCI</strain>
    </source>
</reference>
<dbReference type="InterPro" id="IPR037208">
    <property type="entry name" value="Spo0E-like_sf"/>
</dbReference>
<dbReference type="GO" id="GO:0043937">
    <property type="term" value="P:regulation of sporulation"/>
    <property type="evidence" value="ECO:0007669"/>
    <property type="project" value="InterPro"/>
</dbReference>
<name>A0A498R666_9FIRM</name>
<accession>A0A498R666</accession>
<protein>
    <submittedName>
        <fullName evidence="1">Spo0e like sporulation regulatory protein</fullName>
    </submittedName>
</protein>
<dbReference type="AlphaFoldDB" id="A0A498R666"/>
<keyword evidence="2" id="KW-1185">Reference proteome</keyword>
<dbReference type="RefSeq" id="WP_122629158.1">
    <property type="nucleotide sequence ID" value="NZ_UPPP01000085.1"/>
</dbReference>
<dbReference type="SUPFAM" id="SSF140500">
    <property type="entry name" value="BAS1536-like"/>
    <property type="match status" value="1"/>
</dbReference>
<dbReference type="Proteomes" id="UP000277811">
    <property type="component" value="Unassembled WGS sequence"/>
</dbReference>
<dbReference type="InterPro" id="IPR018540">
    <property type="entry name" value="Spo0E-like"/>
</dbReference>
<proteinExistence type="predicted"/>
<dbReference type="InterPro" id="IPR036638">
    <property type="entry name" value="HLH_DNA-bd_sf"/>
</dbReference>
<dbReference type="Pfam" id="PF09388">
    <property type="entry name" value="SpoOE-like"/>
    <property type="match status" value="1"/>
</dbReference>
<evidence type="ECO:0000313" key="1">
    <source>
        <dbReference type="EMBL" id="VBB08246.1"/>
    </source>
</evidence>
<evidence type="ECO:0000313" key="2">
    <source>
        <dbReference type="Proteomes" id="UP000277811"/>
    </source>
</evidence>
<sequence length="136" mass="16202">MDELKQLEEIIEKLRINLYKIVQEKGLNDDEVIKANRKLNHFIVQYHRCLSDTGVRYIDEPVYVGVNFDISGRTEPRMFRHNNIRHNIKRIIQHRIGQTKRTERPVQYFDVELQDGKTARLAWDLNIGVWSLVKMA</sequence>
<dbReference type="EMBL" id="UPPP01000085">
    <property type="protein sequence ID" value="VBB08246.1"/>
    <property type="molecule type" value="Genomic_DNA"/>
</dbReference>
<dbReference type="Gene3D" id="4.10.280.10">
    <property type="entry name" value="Helix-loop-helix DNA-binding domain"/>
    <property type="match status" value="1"/>
</dbReference>